<keyword evidence="2" id="KW-1185">Reference proteome</keyword>
<dbReference type="AlphaFoldDB" id="A0AAV4RZS1"/>
<dbReference type="EMBL" id="BPLR01008585">
    <property type="protein sequence ID" value="GIY25841.1"/>
    <property type="molecule type" value="Genomic_DNA"/>
</dbReference>
<reference evidence="1 2" key="1">
    <citation type="submission" date="2021-06" db="EMBL/GenBank/DDBJ databases">
        <title>Caerostris extrusa draft genome.</title>
        <authorList>
            <person name="Kono N."/>
            <person name="Arakawa K."/>
        </authorList>
    </citation>
    <scope>NUCLEOTIDE SEQUENCE [LARGE SCALE GENOMIC DNA]</scope>
</reference>
<organism evidence="1 2">
    <name type="scientific">Caerostris extrusa</name>
    <name type="common">Bark spider</name>
    <name type="synonym">Caerostris bankana</name>
    <dbReference type="NCBI Taxonomy" id="172846"/>
    <lineage>
        <taxon>Eukaryota</taxon>
        <taxon>Metazoa</taxon>
        <taxon>Ecdysozoa</taxon>
        <taxon>Arthropoda</taxon>
        <taxon>Chelicerata</taxon>
        <taxon>Arachnida</taxon>
        <taxon>Araneae</taxon>
        <taxon>Araneomorphae</taxon>
        <taxon>Entelegynae</taxon>
        <taxon>Araneoidea</taxon>
        <taxon>Araneidae</taxon>
        <taxon>Caerostris</taxon>
    </lineage>
</organism>
<sequence length="88" mass="10529">MQNIGEYIQNPQLSAILRIVCLRTLWQGTRRYNWQDFCFYPAETRSGTKEPIHHPSFSERGVALGDWYAGRYRVQGYEWVKDNFQLRN</sequence>
<dbReference type="Proteomes" id="UP001054945">
    <property type="component" value="Unassembled WGS sequence"/>
</dbReference>
<evidence type="ECO:0000313" key="1">
    <source>
        <dbReference type="EMBL" id="GIY25841.1"/>
    </source>
</evidence>
<proteinExistence type="predicted"/>
<comment type="caution">
    <text evidence="1">The sequence shown here is derived from an EMBL/GenBank/DDBJ whole genome shotgun (WGS) entry which is preliminary data.</text>
</comment>
<protein>
    <submittedName>
        <fullName evidence="1">Uncharacterized protein</fullName>
    </submittedName>
</protein>
<name>A0AAV4RZS1_CAEEX</name>
<gene>
    <name evidence="1" type="ORF">CEXT_446931</name>
</gene>
<evidence type="ECO:0000313" key="2">
    <source>
        <dbReference type="Proteomes" id="UP001054945"/>
    </source>
</evidence>
<accession>A0AAV4RZS1</accession>